<name>A0A6J5SI63_9CAUD</name>
<evidence type="ECO:0000313" key="1">
    <source>
        <dbReference type="EMBL" id="CAB4214229.1"/>
    </source>
</evidence>
<organism evidence="1">
    <name type="scientific">uncultured Caudovirales phage</name>
    <dbReference type="NCBI Taxonomy" id="2100421"/>
    <lineage>
        <taxon>Viruses</taxon>
        <taxon>Duplodnaviria</taxon>
        <taxon>Heunggongvirae</taxon>
        <taxon>Uroviricota</taxon>
        <taxon>Caudoviricetes</taxon>
        <taxon>Peduoviridae</taxon>
        <taxon>Maltschvirus</taxon>
        <taxon>Maltschvirus maltsch</taxon>
    </lineage>
</organism>
<sequence length="111" mass="11854">MRALSVGANLTANTLTTLYTVPTGYYAKVVLLRAANASGSNKHITFDWVDTSATATYSLVYQTAVTSKTTQDWGGASYFVMEEGDILKATSEAASTFAVAVTIEEEGLTRQ</sequence>
<accession>A0A6J5SI63</accession>
<protein>
    <submittedName>
        <fullName evidence="1">Uncharacterized protein</fullName>
    </submittedName>
</protein>
<proteinExistence type="predicted"/>
<gene>
    <name evidence="1" type="ORF">UFOVP1457_28</name>
</gene>
<reference evidence="1" key="1">
    <citation type="submission" date="2020-05" db="EMBL/GenBank/DDBJ databases">
        <authorList>
            <person name="Chiriac C."/>
            <person name="Salcher M."/>
            <person name="Ghai R."/>
            <person name="Kavagutti S V."/>
        </authorList>
    </citation>
    <scope>NUCLEOTIDE SEQUENCE</scope>
</reference>
<dbReference type="EMBL" id="LR797409">
    <property type="protein sequence ID" value="CAB4214229.1"/>
    <property type="molecule type" value="Genomic_DNA"/>
</dbReference>